<feature type="non-terminal residue" evidence="1">
    <location>
        <position position="1"/>
    </location>
</feature>
<organism evidence="1">
    <name type="scientific">Alectorobius mimon</name>
    <dbReference type="NCBI Taxonomy" id="360319"/>
    <lineage>
        <taxon>Eukaryota</taxon>
        <taxon>Metazoa</taxon>
        <taxon>Ecdysozoa</taxon>
        <taxon>Arthropoda</taxon>
        <taxon>Chelicerata</taxon>
        <taxon>Arachnida</taxon>
        <taxon>Acari</taxon>
        <taxon>Parasitiformes</taxon>
        <taxon>Ixodida</taxon>
        <taxon>Ixodoidea</taxon>
        <taxon>Argasidae</taxon>
        <taxon>Ornithodorinae</taxon>
        <taxon>Alectorobius</taxon>
    </lineage>
</organism>
<dbReference type="AlphaFoldDB" id="A0A147B9Z1"/>
<sequence length="126" mass="13770">GLFTCVQLGTKVCGTRNCRGFSIRETMRVACHAHSGSDGLSFPTLRDQYAAEVSREWSITGIACSVGICIKLYFANADNRPTLALRGNLLHPEKKNECVMLGESRNAPCNKLLVRSPFLCGAMCEN</sequence>
<evidence type="ECO:0000313" key="1">
    <source>
        <dbReference type="EMBL" id="JAR87600.1"/>
    </source>
</evidence>
<proteinExistence type="predicted"/>
<protein>
    <submittedName>
        <fullName evidence="1">Uncharacterized protein</fullName>
    </submittedName>
</protein>
<name>A0A147B9Z1_9ACAR</name>
<reference evidence="1" key="1">
    <citation type="submission" date="2016-03" db="EMBL/GenBank/DDBJ databases">
        <title>Gut transcriptome analysis on engorged females of Ornithodoros mimon (Acari: Argasidae) and phylogenetic inferences of soft ticks.</title>
        <authorList>
            <person name="Landulfo G.A."/>
            <person name="Giovanni D."/>
            <person name="Carvalho E."/>
            <person name="Junqueira-de-Azevedo I."/>
            <person name="Patane J."/>
            <person name="Mendoca R."/>
            <person name="Barros-Battesti D."/>
        </authorList>
    </citation>
    <scope>NUCLEOTIDE SEQUENCE</scope>
    <source>
        <strain evidence="1">Females</strain>
        <tissue evidence="1">Gut</tissue>
    </source>
</reference>
<dbReference type="EMBL" id="GEIB01000198">
    <property type="protein sequence ID" value="JAR87600.1"/>
    <property type="molecule type" value="Transcribed_RNA"/>
</dbReference>
<accession>A0A147B9Z1</accession>